<sequence>MNHWISPQLADVIGFAGTACILFAYAYITWAERPNAYVQHGTNLVGALLLTASLTVHFNAASLLLEAFWSAIAIWGLVKALRAQRN</sequence>
<name>A0A931MKX7_9SPHN</name>
<evidence type="ECO:0000313" key="3">
    <source>
        <dbReference type="EMBL" id="MBH0112914.1"/>
    </source>
</evidence>
<feature type="transmembrane region" description="Helical" evidence="1">
    <location>
        <begin position="12"/>
        <end position="30"/>
    </location>
</feature>
<gene>
    <name evidence="3" type="ORF">I5E68_08110</name>
</gene>
<proteinExistence type="predicted"/>
<dbReference type="Pfam" id="PF26604">
    <property type="entry name" value="CBU_0592"/>
    <property type="match status" value="1"/>
</dbReference>
<keyword evidence="1" id="KW-1133">Transmembrane helix</keyword>
<evidence type="ECO:0000259" key="2">
    <source>
        <dbReference type="Pfam" id="PF26604"/>
    </source>
</evidence>
<dbReference type="EMBL" id="JADZGI010000001">
    <property type="protein sequence ID" value="MBH0112914.1"/>
    <property type="molecule type" value="Genomic_DNA"/>
</dbReference>
<evidence type="ECO:0000256" key="1">
    <source>
        <dbReference type="SAM" id="Phobius"/>
    </source>
</evidence>
<comment type="caution">
    <text evidence="3">The sequence shown here is derived from an EMBL/GenBank/DDBJ whole genome shotgun (WGS) entry which is preliminary data.</text>
</comment>
<dbReference type="RefSeq" id="WP_197162762.1">
    <property type="nucleotide sequence ID" value="NZ_JADZGI010000001.1"/>
</dbReference>
<dbReference type="Proteomes" id="UP000617634">
    <property type="component" value="Unassembled WGS sequence"/>
</dbReference>
<keyword evidence="4" id="KW-1185">Reference proteome</keyword>
<organism evidence="3 4">
    <name type="scientific">Novosphingobium aureum</name>
    <dbReference type="NCBI Taxonomy" id="2792964"/>
    <lineage>
        <taxon>Bacteria</taxon>
        <taxon>Pseudomonadati</taxon>
        <taxon>Pseudomonadota</taxon>
        <taxon>Alphaproteobacteria</taxon>
        <taxon>Sphingomonadales</taxon>
        <taxon>Sphingomonadaceae</taxon>
        <taxon>Novosphingobium</taxon>
    </lineage>
</organism>
<dbReference type="AlphaFoldDB" id="A0A931MKX7"/>
<evidence type="ECO:0000313" key="4">
    <source>
        <dbReference type="Proteomes" id="UP000617634"/>
    </source>
</evidence>
<feature type="domain" description="CBU-0592-like" evidence="2">
    <location>
        <begin position="10"/>
        <end position="84"/>
    </location>
</feature>
<reference evidence="3" key="1">
    <citation type="submission" date="2020-11" db="EMBL/GenBank/DDBJ databases">
        <title>Novosphingobium aureum sp. nov., a marine bacterium isolated from sediment of a salt flat.</title>
        <authorList>
            <person name="Yoo Y."/>
            <person name="Kim J.-J."/>
        </authorList>
    </citation>
    <scope>NUCLEOTIDE SEQUENCE</scope>
    <source>
        <strain evidence="3">YJ-S2-02</strain>
    </source>
</reference>
<dbReference type="InterPro" id="IPR058058">
    <property type="entry name" value="CBU_0592-like"/>
</dbReference>
<keyword evidence="1" id="KW-0472">Membrane</keyword>
<dbReference type="NCBIfam" id="NF047864">
    <property type="entry name" value="CBU_0592_membra"/>
    <property type="match status" value="1"/>
</dbReference>
<feature type="transmembrane region" description="Helical" evidence="1">
    <location>
        <begin position="50"/>
        <end position="78"/>
    </location>
</feature>
<keyword evidence="1" id="KW-0812">Transmembrane</keyword>
<accession>A0A931MKX7</accession>
<protein>
    <submittedName>
        <fullName evidence="3">Permease</fullName>
    </submittedName>
</protein>